<keyword evidence="2" id="KW-0328">Glycosyltransferase</keyword>
<evidence type="ECO:0000256" key="3">
    <source>
        <dbReference type="ARBA" id="ARBA00022679"/>
    </source>
</evidence>
<protein>
    <submittedName>
        <fullName evidence="4">Uncharacterized protein</fullName>
    </submittedName>
</protein>
<dbReference type="InterPro" id="IPR029044">
    <property type="entry name" value="Nucleotide-diphossugar_trans"/>
</dbReference>
<comment type="similarity">
    <text evidence="1">Belongs to the glycosyltransferase 2 family.</text>
</comment>
<reference evidence="4" key="1">
    <citation type="journal article" date="2020" name="Nature">
        <title>Giant virus diversity and host interactions through global metagenomics.</title>
        <authorList>
            <person name="Schulz F."/>
            <person name="Roux S."/>
            <person name="Paez-Espino D."/>
            <person name="Jungbluth S."/>
            <person name="Walsh D.A."/>
            <person name="Denef V.J."/>
            <person name="McMahon K.D."/>
            <person name="Konstantinidis K.T."/>
            <person name="Eloe-Fadrosh E.A."/>
            <person name="Kyrpides N.C."/>
            <person name="Woyke T."/>
        </authorList>
    </citation>
    <scope>NUCLEOTIDE SEQUENCE</scope>
    <source>
        <strain evidence="4">GVMAG-M-3300023174-75</strain>
    </source>
</reference>
<dbReference type="InterPro" id="IPR045617">
    <property type="entry name" value="DUF6445"/>
</dbReference>
<name>A0A6C0DWQ3_9ZZZZ</name>
<evidence type="ECO:0000256" key="2">
    <source>
        <dbReference type="ARBA" id="ARBA00022676"/>
    </source>
</evidence>
<evidence type="ECO:0000313" key="4">
    <source>
        <dbReference type="EMBL" id="QHT20851.1"/>
    </source>
</evidence>
<evidence type="ECO:0000256" key="1">
    <source>
        <dbReference type="ARBA" id="ARBA00006739"/>
    </source>
</evidence>
<dbReference type="InterPro" id="IPR011990">
    <property type="entry name" value="TPR-like_helical_dom_sf"/>
</dbReference>
<keyword evidence="3" id="KW-0808">Transferase</keyword>
<dbReference type="AlphaFoldDB" id="A0A6C0DWQ3"/>
<proteinExistence type="inferred from homology"/>
<sequence>MEQIKTNLLKYISEPNNPLYNFDLAYSYELEKQVVAAYSFYLRCAEFTHDNILACESLIRASLCINKQQERDSKELHLIKQAICASPNSPEPYYIASLYFSSRGINNTLRGNWLDSYMYASLGINVLETTQERNFMHNIDYNKSNLYYQKANSAIKIGKIGEAIEIYKKMLLFPNSTNIERYIQNNIDVLTIPLNNILNSISCKKYKAFHKNYESQENLVPVIKASVNVNKVDLVKFIESNYDFFPCHDQIGNDISKIEKADINIMLYMLYNDSNVVAINTLGYVKSRINKLEQIDNWCYNNGDGIYIKKLAINLVTGVAKKALAVVGVLVCTTTKWIKKQLESIDYPIENYIIINNNAACLARDLDIIVSKKHPFIKNMKVYHMPYNLGCADGWNTIIKSFLFSPYWVILNDDVSFMPGFLEELYECSENNKDAGLIHGKPCFLPELSHFGSFDVFLIRDWTVKEYGLFDVNYYPAYFEDFDYMMRLLNKPIKIINKLEHGYLHGDTCNYNITGSNTQKASDDLYIRMTNSKYKNLYYYVKKWNNYPENITSENRSSIYKYPFNNPNNSIFFSDFDFDFRKSKYLDNILYGLNKNENNKNNENNKMLTLSYNISTKLQPNIIVIDNFYENPDSLREYALGLEYKPPGNHGAVGYRCESGRKILDGTKELFEKLLHKTIPHGNNHGEWNYSTNGCFQWCDGSTRIVYHCDSQKYAGIVYLTPDAPINCGTSFLRHKKYKLRTGEIFSKHDWYDSLLNHNEQHIDKTPWEIVDSVGNIYNRLVIFDAQYIHAVTEYFGETIKNSRLFQLFFFNLVD</sequence>
<accession>A0A6C0DWQ3</accession>
<dbReference type="SUPFAM" id="SSF53448">
    <property type="entry name" value="Nucleotide-diphospho-sugar transferases"/>
    <property type="match status" value="1"/>
</dbReference>
<dbReference type="PANTHER" id="PTHR43179">
    <property type="entry name" value="RHAMNOSYLTRANSFERASE WBBL"/>
    <property type="match status" value="1"/>
</dbReference>
<dbReference type="Pfam" id="PF20043">
    <property type="entry name" value="DUF6445"/>
    <property type="match status" value="1"/>
</dbReference>
<dbReference type="Gene3D" id="3.90.550.10">
    <property type="entry name" value="Spore Coat Polysaccharide Biosynthesis Protein SpsA, Chain A"/>
    <property type="match status" value="1"/>
</dbReference>
<dbReference type="PANTHER" id="PTHR43179:SF12">
    <property type="entry name" value="GALACTOFURANOSYLTRANSFERASE GLFT2"/>
    <property type="match status" value="1"/>
</dbReference>
<dbReference type="EMBL" id="MN739683">
    <property type="protein sequence ID" value="QHT20851.1"/>
    <property type="molecule type" value="Genomic_DNA"/>
</dbReference>
<dbReference type="GO" id="GO:0016757">
    <property type="term" value="F:glycosyltransferase activity"/>
    <property type="evidence" value="ECO:0007669"/>
    <property type="project" value="UniProtKB-KW"/>
</dbReference>
<organism evidence="4">
    <name type="scientific">viral metagenome</name>
    <dbReference type="NCBI Taxonomy" id="1070528"/>
    <lineage>
        <taxon>unclassified sequences</taxon>
        <taxon>metagenomes</taxon>
        <taxon>organismal metagenomes</taxon>
    </lineage>
</organism>
<dbReference type="Gene3D" id="1.25.40.10">
    <property type="entry name" value="Tetratricopeptide repeat domain"/>
    <property type="match status" value="1"/>
</dbReference>